<organism evidence="8 9">
    <name type="scientific">Candidatus Scalindua rubra</name>
    <dbReference type="NCBI Taxonomy" id="1872076"/>
    <lineage>
        <taxon>Bacteria</taxon>
        <taxon>Pseudomonadati</taxon>
        <taxon>Planctomycetota</taxon>
        <taxon>Candidatus Brocadiia</taxon>
        <taxon>Candidatus Brocadiales</taxon>
        <taxon>Candidatus Scalinduaceae</taxon>
        <taxon>Candidatus Scalindua</taxon>
    </lineage>
</organism>
<dbReference type="EMBL" id="MAYW01000024">
    <property type="protein sequence ID" value="ODS33600.1"/>
    <property type="molecule type" value="Genomic_DNA"/>
</dbReference>
<name>A0A1E3XDE3_9BACT</name>
<feature type="transmembrane region" description="Helical" evidence="7">
    <location>
        <begin position="436"/>
        <end position="454"/>
    </location>
</feature>
<dbReference type="PANTHER" id="PTHR11819:SF195">
    <property type="entry name" value="SODIUM_GLUCOSE COTRANSPORTER 4"/>
    <property type="match status" value="1"/>
</dbReference>
<dbReference type="PROSITE" id="PS50283">
    <property type="entry name" value="NA_SOLUT_SYMP_3"/>
    <property type="match status" value="1"/>
</dbReference>
<feature type="transmembrane region" description="Helical" evidence="7">
    <location>
        <begin position="372"/>
        <end position="390"/>
    </location>
</feature>
<comment type="subcellular location">
    <subcellularLocation>
        <location evidence="1">Membrane</location>
        <topology evidence="1">Multi-pass membrane protein</topology>
    </subcellularLocation>
</comment>
<evidence type="ECO:0000256" key="4">
    <source>
        <dbReference type="ARBA" id="ARBA00022989"/>
    </source>
</evidence>
<reference evidence="8 9" key="1">
    <citation type="submission" date="2016-07" db="EMBL/GenBank/DDBJ databases">
        <title>Draft genome of Scalindua rubra, obtained from a brine-seawater interface in the Red Sea, sheds light on salt adaptation in anammox bacteria.</title>
        <authorList>
            <person name="Speth D.R."/>
            <person name="Lagkouvardos I."/>
            <person name="Wang Y."/>
            <person name="Qian P.-Y."/>
            <person name="Dutilh B.E."/>
            <person name="Jetten M.S."/>
        </authorList>
    </citation>
    <scope>NUCLEOTIDE SEQUENCE [LARGE SCALE GENOMIC DNA]</scope>
    <source>
        <strain evidence="8">BSI-1</strain>
    </source>
</reference>
<feature type="transmembrane region" description="Helical" evidence="7">
    <location>
        <begin position="193"/>
        <end position="215"/>
    </location>
</feature>
<evidence type="ECO:0000313" key="8">
    <source>
        <dbReference type="EMBL" id="ODS33600.1"/>
    </source>
</evidence>
<keyword evidence="4 7" id="KW-1133">Transmembrane helix</keyword>
<feature type="transmembrane region" description="Helical" evidence="7">
    <location>
        <begin position="45"/>
        <end position="72"/>
    </location>
</feature>
<feature type="transmembrane region" description="Helical" evidence="7">
    <location>
        <begin position="410"/>
        <end position="429"/>
    </location>
</feature>
<keyword evidence="5 7" id="KW-0472">Membrane</keyword>
<evidence type="ECO:0000313" key="9">
    <source>
        <dbReference type="Proteomes" id="UP000094056"/>
    </source>
</evidence>
<dbReference type="Pfam" id="PF00474">
    <property type="entry name" value="SSF"/>
    <property type="match status" value="1"/>
</dbReference>
<dbReference type="Gene3D" id="1.20.1730.10">
    <property type="entry name" value="Sodium/glucose cotransporter"/>
    <property type="match status" value="1"/>
</dbReference>
<comment type="similarity">
    <text evidence="2 6">Belongs to the sodium:solute symporter (SSF) (TC 2.A.21) family.</text>
</comment>
<evidence type="ECO:0000256" key="7">
    <source>
        <dbReference type="SAM" id="Phobius"/>
    </source>
</evidence>
<comment type="caution">
    <text evidence="8">The sequence shown here is derived from an EMBL/GenBank/DDBJ whole genome shotgun (WGS) entry which is preliminary data.</text>
</comment>
<dbReference type="AlphaFoldDB" id="A0A1E3XDE3"/>
<evidence type="ECO:0000256" key="3">
    <source>
        <dbReference type="ARBA" id="ARBA00022692"/>
    </source>
</evidence>
<feature type="transmembrane region" description="Helical" evidence="7">
    <location>
        <begin position="78"/>
        <end position="96"/>
    </location>
</feature>
<evidence type="ECO:0000256" key="5">
    <source>
        <dbReference type="ARBA" id="ARBA00023136"/>
    </source>
</evidence>
<evidence type="ECO:0000256" key="2">
    <source>
        <dbReference type="ARBA" id="ARBA00006434"/>
    </source>
</evidence>
<feature type="transmembrane region" description="Helical" evidence="7">
    <location>
        <begin position="460"/>
        <end position="479"/>
    </location>
</feature>
<dbReference type="InterPro" id="IPR038377">
    <property type="entry name" value="Na/Glc_symporter_sf"/>
</dbReference>
<dbReference type="GO" id="GO:0005886">
    <property type="term" value="C:plasma membrane"/>
    <property type="evidence" value="ECO:0007669"/>
    <property type="project" value="TreeGrafter"/>
</dbReference>
<keyword evidence="3 7" id="KW-0812">Transmembrane</keyword>
<feature type="transmembrane region" description="Helical" evidence="7">
    <location>
        <begin position="235"/>
        <end position="252"/>
    </location>
</feature>
<feature type="transmembrane region" description="Helical" evidence="7">
    <location>
        <begin position="117"/>
        <end position="142"/>
    </location>
</feature>
<dbReference type="PANTHER" id="PTHR11819">
    <property type="entry name" value="SOLUTE CARRIER FAMILY 5"/>
    <property type="match status" value="1"/>
</dbReference>
<protein>
    <submittedName>
        <fullName evidence="8">Sodium solute symporter</fullName>
    </submittedName>
</protein>
<dbReference type="Proteomes" id="UP000094056">
    <property type="component" value="Unassembled WGS sequence"/>
</dbReference>
<dbReference type="NCBIfam" id="TIGR00813">
    <property type="entry name" value="sss"/>
    <property type="match status" value="1"/>
</dbReference>
<dbReference type="InterPro" id="IPR001734">
    <property type="entry name" value="Na/solute_symporter"/>
</dbReference>
<feature type="transmembrane region" description="Helical" evidence="7">
    <location>
        <begin position="322"/>
        <end position="351"/>
    </location>
</feature>
<feature type="transmembrane region" description="Helical" evidence="7">
    <location>
        <begin position="6"/>
        <end position="24"/>
    </location>
</feature>
<accession>A0A1E3XDE3</accession>
<evidence type="ECO:0000256" key="1">
    <source>
        <dbReference type="ARBA" id="ARBA00004141"/>
    </source>
</evidence>
<dbReference type="GO" id="GO:0005412">
    <property type="term" value="F:D-glucose:sodium symporter activity"/>
    <property type="evidence" value="ECO:0007669"/>
    <property type="project" value="TreeGrafter"/>
</dbReference>
<proteinExistence type="inferred from homology"/>
<sequence>MTFDIAIILAYFAIVMVVGVYKKVTAKTSVVEFFLNSRSLRWPSIAISTIATNIHAGHFLGMAGSAYLFGLAQANLEINAITGILIAAFFFVPLYLKERITTISEFFEIHLGRKVAMVYSILMIILYSFVFIGSILFWGAYAVNAIFASSVQFIHPDPMVRIFIIAILLGAFSAVYTFFGGLGAVVRTDLVQFVLLSAGGIILLVLSLQDLGGWGMLYKKSGNLMHLHLPAEHPYLPWPALVGMFLLNLNYWGANQVILQRALAAKDLFHAQLGLLVGGFLKYLMAAIVILPAIALAGMLLNNPLGDPDLAYPTMVHKLIPAGLRGLILCGLFASLMSSVDSIFHSVSTLWSIDIYKKYINPDADDHAVVKFGRATIFLTLITGIAFAWVNVYVKFENPDFALTHWFNEVSYYAKNGFVFLIICAAFLINPSKKMVLYVLMGSIIIAVILKWLFPDMNYFNRSTIVIILTSLIVAIPTWLKSGLQHSRKELITVSDPKVGQLAIALLLSLISCHIIFH</sequence>
<feature type="transmembrane region" description="Helical" evidence="7">
    <location>
        <begin position="162"/>
        <end position="186"/>
    </location>
</feature>
<feature type="transmembrane region" description="Helical" evidence="7">
    <location>
        <begin position="273"/>
        <end position="302"/>
    </location>
</feature>
<evidence type="ECO:0000256" key="6">
    <source>
        <dbReference type="RuleBase" id="RU362091"/>
    </source>
</evidence>
<gene>
    <name evidence="8" type="primary">putB_1</name>
    <name evidence="8" type="ORF">SCARUB_01263</name>
</gene>